<dbReference type="GO" id="GO:0016020">
    <property type="term" value="C:membrane"/>
    <property type="evidence" value="ECO:0007669"/>
    <property type="project" value="InterPro"/>
</dbReference>
<dbReference type="CDD" id="cd01949">
    <property type="entry name" value="GGDEF"/>
    <property type="match status" value="1"/>
</dbReference>
<evidence type="ECO:0000259" key="2">
    <source>
        <dbReference type="PROSITE" id="PS50885"/>
    </source>
</evidence>
<dbReference type="Proteomes" id="UP000019442">
    <property type="component" value="Chromosome"/>
</dbReference>
<dbReference type="InterPro" id="IPR052163">
    <property type="entry name" value="DGC-Regulatory_Protein"/>
</dbReference>
<dbReference type="PROSITE" id="PS50885">
    <property type="entry name" value="HAMP"/>
    <property type="match status" value="1"/>
</dbReference>
<proteinExistence type="predicted"/>
<dbReference type="PANTHER" id="PTHR46663:SF4">
    <property type="entry name" value="DIGUANYLATE CYCLASE DGCT-RELATED"/>
    <property type="match status" value="1"/>
</dbReference>
<dbReference type="Gene3D" id="3.30.70.270">
    <property type="match status" value="1"/>
</dbReference>
<dbReference type="PROSITE" id="PS50887">
    <property type="entry name" value="GGDEF"/>
    <property type="match status" value="1"/>
</dbReference>
<name>W8KU37_9GAMM</name>
<feature type="transmembrane region" description="Helical" evidence="1">
    <location>
        <begin position="306"/>
        <end position="325"/>
    </location>
</feature>
<dbReference type="InterPro" id="IPR000160">
    <property type="entry name" value="GGDEF_dom"/>
</dbReference>
<reference evidence="5" key="2">
    <citation type="submission" date="2014-02" db="EMBL/GenBank/DDBJ databases">
        <title>Draft Genome Sequence of extremely halophilic bacteria Halorhodospira halochloris.</title>
        <authorList>
            <person name="Singh K.S."/>
        </authorList>
    </citation>
    <scope>NUCLEOTIDE SEQUENCE [LARGE SCALE GENOMIC DNA]</scope>
    <source>
        <strain evidence="5">A</strain>
    </source>
</reference>
<keyword evidence="1" id="KW-0812">Transmembrane</keyword>
<dbReference type="Pfam" id="PF00990">
    <property type="entry name" value="GGDEF"/>
    <property type="match status" value="1"/>
</dbReference>
<dbReference type="AlphaFoldDB" id="W8KU37"/>
<dbReference type="EMBL" id="CP007268">
    <property type="protein sequence ID" value="AHK80537.1"/>
    <property type="molecule type" value="Genomic_DNA"/>
</dbReference>
<dbReference type="InterPro" id="IPR043128">
    <property type="entry name" value="Rev_trsase/Diguanyl_cyclase"/>
</dbReference>
<evidence type="ECO:0000256" key="1">
    <source>
        <dbReference type="SAM" id="Phobius"/>
    </source>
</evidence>
<feature type="transmembrane region" description="Helical" evidence="1">
    <location>
        <begin position="37"/>
        <end position="55"/>
    </location>
</feature>
<dbReference type="InterPro" id="IPR029787">
    <property type="entry name" value="Nucleotide_cyclase"/>
</dbReference>
<dbReference type="InterPro" id="IPR003660">
    <property type="entry name" value="HAMP_dom"/>
</dbReference>
<dbReference type="PATRIC" id="fig|1354791.3.peg.1381"/>
<accession>W8KU37</accession>
<sequence>MDPPGKDHDTRQRKSPFGMIHARNRHLPRRLGLRPRLFTAFLLVALVPLGLLFVLQYHHTRSLNLAFTEVSLERVAQVQQRRLNVELGRMLDHMDLVASRTQMRLSLRAYTRTGDDVHRQLLERILQDAIDPITMLDGAWIRDAGGQLVAGVEHHGGLDQTDIQPPLQEGSRGRLEIHWPDGDTPMIWVSGPLELDGENIGSVHLLMRFDDLKAVLEDFPHEGLGGKTLLLVEEHEHDYRPVGATMRTDLFLCEQRREFPLASGSGPVRVCDYLMVVLPLDHVPGEVLVYASLDVLTAALREQTRFMLWTVLFMLLLCVLMALAFTRMISRPVTVLARATRALREHRGNVLVREPFWGEFTELARSFNQSAGIITRRTHDLNRELEARRHAQRQLTELANTDALTGLVNRRRFMEILESRMQDSLELGGRLTLLYLDLDGFKPINDQLGHDAGDIVLQVVAERLRHLVRGKDTAARLGGDEFALLLVDDNGDRHPDPRRLARRAEEQLSLPIEAKGRLVRVGCSVGVAIAAPEDKPQDVLNRADAAMYRIKQARRKGC</sequence>
<protein>
    <recommendedName>
        <fullName evidence="6">Diguanylate cyclase</fullName>
    </recommendedName>
</protein>
<feature type="domain" description="GGDEF" evidence="3">
    <location>
        <begin position="429"/>
        <end position="558"/>
    </location>
</feature>
<dbReference type="NCBIfam" id="TIGR00254">
    <property type="entry name" value="GGDEF"/>
    <property type="match status" value="1"/>
</dbReference>
<feature type="domain" description="HAMP" evidence="2">
    <location>
        <begin position="327"/>
        <end position="379"/>
    </location>
</feature>
<dbReference type="SUPFAM" id="SSF55073">
    <property type="entry name" value="Nucleotide cyclase"/>
    <property type="match status" value="1"/>
</dbReference>
<dbReference type="SMART" id="SM00267">
    <property type="entry name" value="GGDEF"/>
    <property type="match status" value="1"/>
</dbReference>
<evidence type="ECO:0000313" key="4">
    <source>
        <dbReference type="EMBL" id="AHK80537.1"/>
    </source>
</evidence>
<organism evidence="4 5">
    <name type="scientific">Ectothiorhodospira haloalkaliphila</name>
    <dbReference type="NCBI Taxonomy" id="421628"/>
    <lineage>
        <taxon>Bacteria</taxon>
        <taxon>Pseudomonadati</taxon>
        <taxon>Pseudomonadota</taxon>
        <taxon>Gammaproteobacteria</taxon>
        <taxon>Chromatiales</taxon>
        <taxon>Ectothiorhodospiraceae</taxon>
        <taxon>Ectothiorhodospira</taxon>
    </lineage>
</organism>
<dbReference type="OrthoDB" id="766410at2"/>
<dbReference type="RefSeq" id="WP_025280220.1">
    <property type="nucleotide sequence ID" value="NZ_CP007268.1"/>
</dbReference>
<dbReference type="GO" id="GO:0007165">
    <property type="term" value="P:signal transduction"/>
    <property type="evidence" value="ECO:0007669"/>
    <property type="project" value="InterPro"/>
</dbReference>
<evidence type="ECO:0008006" key="6">
    <source>
        <dbReference type="Google" id="ProtNLM"/>
    </source>
</evidence>
<evidence type="ECO:0000313" key="5">
    <source>
        <dbReference type="Proteomes" id="UP000019442"/>
    </source>
</evidence>
<dbReference type="HOGENOM" id="CLU_488140_0_0_6"/>
<dbReference type="Gene3D" id="6.10.340.10">
    <property type="match status" value="1"/>
</dbReference>
<keyword evidence="1" id="KW-0472">Membrane</keyword>
<keyword evidence="5" id="KW-1185">Reference proteome</keyword>
<dbReference type="PANTHER" id="PTHR46663">
    <property type="entry name" value="DIGUANYLATE CYCLASE DGCT-RELATED"/>
    <property type="match status" value="1"/>
</dbReference>
<dbReference type="KEGG" id="hhc:M911_00430"/>
<gene>
    <name evidence="4" type="ORF">M911_00430</name>
</gene>
<evidence type="ECO:0000259" key="3">
    <source>
        <dbReference type="PROSITE" id="PS50887"/>
    </source>
</evidence>
<reference evidence="4 5" key="1">
    <citation type="journal article" date="2014" name="J Genomics">
        <title>Draft Genome Sequence of the Extremely Halophilic Phototrophic Purple Sulfur Bacterium Halorhodospira halochloris.</title>
        <authorList>
            <person name="Singh K.S."/>
            <person name="Kirksey J."/>
            <person name="Hoff W.D."/>
            <person name="Deole R."/>
        </authorList>
    </citation>
    <scope>NUCLEOTIDE SEQUENCE [LARGE SCALE GENOMIC DNA]</scope>
    <source>
        <strain evidence="4 5">A</strain>
    </source>
</reference>
<keyword evidence="1" id="KW-1133">Transmembrane helix</keyword>